<dbReference type="InterPro" id="IPR020843">
    <property type="entry name" value="ER"/>
</dbReference>
<dbReference type="InterPro" id="IPR013149">
    <property type="entry name" value="ADH-like_C"/>
</dbReference>
<dbReference type="Gene3D" id="3.40.50.720">
    <property type="entry name" value="NAD(P)-binding Rossmann-like Domain"/>
    <property type="match status" value="1"/>
</dbReference>
<dbReference type="InterPro" id="IPR045306">
    <property type="entry name" value="SDH-like"/>
</dbReference>
<comment type="caution">
    <text evidence="8">The sequence shown here is derived from an EMBL/GenBank/DDBJ whole genome shotgun (WGS) entry which is preliminary data.</text>
</comment>
<dbReference type="Gene3D" id="3.90.180.10">
    <property type="entry name" value="Medium-chain alcohol dehydrogenases, catalytic domain"/>
    <property type="match status" value="1"/>
</dbReference>
<dbReference type="SUPFAM" id="SSF51735">
    <property type="entry name" value="NAD(P)-binding Rossmann-fold domains"/>
    <property type="match status" value="1"/>
</dbReference>
<comment type="cofactor">
    <cofactor evidence="1 6">
        <name>Zn(2+)</name>
        <dbReference type="ChEBI" id="CHEBI:29105"/>
    </cofactor>
</comment>
<evidence type="ECO:0000313" key="8">
    <source>
        <dbReference type="EMBL" id="PXW38621.1"/>
    </source>
</evidence>
<dbReference type="InterPro" id="IPR036291">
    <property type="entry name" value="NAD(P)-bd_dom_sf"/>
</dbReference>
<dbReference type="GO" id="GO:0016616">
    <property type="term" value="F:oxidoreductase activity, acting on the CH-OH group of donors, NAD or NADP as acceptor"/>
    <property type="evidence" value="ECO:0007669"/>
    <property type="project" value="InterPro"/>
</dbReference>
<keyword evidence="4 6" id="KW-0862">Zinc</keyword>
<sequence>MNDTDTIKMIAKRGHMKALVLAEAGKIAIEDCSFDEVLGDNDVQIKIHSVGICGSDVHYYQHGRIGPFVVEAPMVLGHEAAGVVLATGKNVTHVKAGDRVCMEPGIPDFNSAQTRAGIYNLDPAVRFWATPPIHGCLRETVIHPGAFTFKLPDNVSFAEGAMVEPLAIGMHAATKAGIKPGDIALVIGAGPIGVVTALAALAGGCSDVIICDLFDEKLAVAANYEGLHAVNIKTGDLAGKVAELTSGNGADIVFECSGAKPAIATLAEHAAPGATAVLVGMPIDAAPMDIVAAQAKEITFKTIFRYANMYPRTLRLLSSGKLQVQPLISQTYKFVDSVAAFERAAAGHASDIKIMLEME</sequence>
<evidence type="ECO:0000256" key="5">
    <source>
        <dbReference type="ARBA" id="ARBA00023002"/>
    </source>
</evidence>
<dbReference type="PROSITE" id="PS00059">
    <property type="entry name" value="ADH_ZINC"/>
    <property type="match status" value="1"/>
</dbReference>
<dbReference type="PANTHER" id="PTHR43161:SF9">
    <property type="entry name" value="SORBITOL DEHYDROGENASE"/>
    <property type="match status" value="1"/>
</dbReference>
<protein>
    <submittedName>
        <fullName evidence="8">D-xylulose reductase</fullName>
    </submittedName>
</protein>
<keyword evidence="5" id="KW-0560">Oxidoreductase</keyword>
<dbReference type="Pfam" id="PF00107">
    <property type="entry name" value="ADH_zinc_N"/>
    <property type="match status" value="1"/>
</dbReference>
<dbReference type="CDD" id="cd05285">
    <property type="entry name" value="sorbitol_DH"/>
    <property type="match status" value="1"/>
</dbReference>
<evidence type="ECO:0000256" key="1">
    <source>
        <dbReference type="ARBA" id="ARBA00001947"/>
    </source>
</evidence>
<dbReference type="PANTHER" id="PTHR43161">
    <property type="entry name" value="SORBITOL DEHYDROGENASE"/>
    <property type="match status" value="1"/>
</dbReference>
<feature type="domain" description="Enoyl reductase (ER)" evidence="7">
    <location>
        <begin position="14"/>
        <end position="356"/>
    </location>
</feature>
<evidence type="ECO:0000256" key="4">
    <source>
        <dbReference type="ARBA" id="ARBA00022833"/>
    </source>
</evidence>
<accession>A0A318FBX8</accession>
<dbReference type="InterPro" id="IPR011032">
    <property type="entry name" value="GroES-like_sf"/>
</dbReference>
<dbReference type="Proteomes" id="UP000247485">
    <property type="component" value="Unassembled WGS sequence"/>
</dbReference>
<dbReference type="AlphaFoldDB" id="A0A318FBX8"/>
<dbReference type="InterPro" id="IPR013154">
    <property type="entry name" value="ADH-like_N"/>
</dbReference>
<dbReference type="Pfam" id="PF08240">
    <property type="entry name" value="ADH_N"/>
    <property type="match status" value="1"/>
</dbReference>
<evidence type="ECO:0000259" key="7">
    <source>
        <dbReference type="SMART" id="SM00829"/>
    </source>
</evidence>
<comment type="similarity">
    <text evidence="2 6">Belongs to the zinc-containing alcohol dehydrogenase family.</text>
</comment>
<keyword evidence="3 6" id="KW-0479">Metal-binding</keyword>
<evidence type="ECO:0000256" key="3">
    <source>
        <dbReference type="ARBA" id="ARBA00022723"/>
    </source>
</evidence>
<dbReference type="SUPFAM" id="SSF50129">
    <property type="entry name" value="GroES-like"/>
    <property type="match status" value="1"/>
</dbReference>
<reference evidence="8 9" key="1">
    <citation type="submission" date="2018-05" db="EMBL/GenBank/DDBJ databases">
        <title>Freshwater and sediment microbial communities from various areas in North America, analyzing microbe dynamics in response to fracking.</title>
        <authorList>
            <person name="Lamendella R."/>
        </authorList>
    </citation>
    <scope>NUCLEOTIDE SEQUENCE [LARGE SCALE GENOMIC DNA]</scope>
    <source>
        <strain evidence="8 9">67</strain>
    </source>
</reference>
<proteinExistence type="inferred from homology"/>
<dbReference type="EMBL" id="QJJG01000022">
    <property type="protein sequence ID" value="PXW38621.1"/>
    <property type="molecule type" value="Genomic_DNA"/>
</dbReference>
<evidence type="ECO:0000313" key="9">
    <source>
        <dbReference type="Proteomes" id="UP000247485"/>
    </source>
</evidence>
<evidence type="ECO:0000256" key="2">
    <source>
        <dbReference type="ARBA" id="ARBA00008072"/>
    </source>
</evidence>
<dbReference type="GO" id="GO:0008270">
    <property type="term" value="F:zinc ion binding"/>
    <property type="evidence" value="ECO:0007669"/>
    <property type="project" value="InterPro"/>
</dbReference>
<dbReference type="SMART" id="SM00829">
    <property type="entry name" value="PKS_ER"/>
    <property type="match status" value="1"/>
</dbReference>
<name>A0A318FBX8_KLEOX</name>
<gene>
    <name evidence="8" type="ORF">DET57_12280</name>
</gene>
<evidence type="ECO:0000256" key="6">
    <source>
        <dbReference type="RuleBase" id="RU361277"/>
    </source>
</evidence>
<dbReference type="InterPro" id="IPR002328">
    <property type="entry name" value="ADH_Zn_CS"/>
</dbReference>
<organism evidence="8 9">
    <name type="scientific">Klebsiella oxytoca</name>
    <dbReference type="NCBI Taxonomy" id="571"/>
    <lineage>
        <taxon>Bacteria</taxon>
        <taxon>Pseudomonadati</taxon>
        <taxon>Pseudomonadota</taxon>
        <taxon>Gammaproteobacteria</taxon>
        <taxon>Enterobacterales</taxon>
        <taxon>Enterobacteriaceae</taxon>
        <taxon>Klebsiella/Raoultella group</taxon>
        <taxon>Klebsiella</taxon>
    </lineage>
</organism>